<dbReference type="NCBIfam" id="NF003037">
    <property type="entry name" value="PRK03932.1"/>
    <property type="match status" value="1"/>
</dbReference>
<dbReference type="InterPro" id="IPR004364">
    <property type="entry name" value="Aa-tRNA-synt_II"/>
</dbReference>
<evidence type="ECO:0000256" key="7">
    <source>
        <dbReference type="HAMAP-Rule" id="MF_00534"/>
    </source>
</evidence>
<dbReference type="EMBL" id="BKCF01000001">
    <property type="protein sequence ID" value="GEQ85175.1"/>
    <property type="molecule type" value="Genomic_DNA"/>
</dbReference>
<dbReference type="PANTHER" id="PTHR22594:SF34">
    <property type="entry name" value="ASPARAGINE--TRNA LIGASE, MITOCHONDRIAL-RELATED"/>
    <property type="match status" value="1"/>
</dbReference>
<evidence type="ECO:0000256" key="1">
    <source>
        <dbReference type="ARBA" id="ARBA00008226"/>
    </source>
</evidence>
<keyword evidence="3 7" id="KW-0547">Nucleotide-binding</keyword>
<dbReference type="HAMAP" id="MF_00534">
    <property type="entry name" value="Asn_tRNA_synth"/>
    <property type="match status" value="1"/>
</dbReference>
<keyword evidence="2 7" id="KW-0436">Ligase</keyword>
<comment type="subcellular location">
    <subcellularLocation>
        <location evidence="7">Cytoplasm</location>
    </subcellularLocation>
</comment>
<dbReference type="GO" id="GO:0005737">
    <property type="term" value="C:cytoplasm"/>
    <property type="evidence" value="ECO:0007669"/>
    <property type="project" value="UniProtKB-SubCell"/>
</dbReference>
<sequence length="480" mass="55283">MKHIDIVHVLKQEPSLHEITVRGWVRSFRSNRFIALNDGSTINNIQCVVDFENFEEETLKNITTGAAIEVSGVLVESQGQGQNVEIQVSKVEVLGIADPEEVKLTILSPKRHSLEKLREQAHLRVRTNTFGAVMRLRSKLSFAVHEYFQKNGFYYMHTPIITGSDAEGAGEMFKVSALDTKNPPLDDHGNVNYKEDFFEKETNLTVSGQLEAETYAMGLGKVYTFGPTFRAENSNTSRHLAEFWMIEPEVAFNNLADNMDLAEDFIKYVIKYAIENCQDDLEFLENRLIQEDKSKPVAERQEMTLREKLHFVVDNNFKRVSYTEAIDILKNSKPNKKKKFNYIIEEWGADLQSEHERFLVEKHFKCPVILFDYPATIKAFYMRLNEDEKTVRAMDVLFPGIGEIVGGSQREERYDVLKKKMKDMDISEEELYWYLDLRKFGTCTHSGFGLGFERLVLFVTGMGNIRDVIPYPRSPGNAEF</sequence>
<dbReference type="SUPFAM" id="SSF50249">
    <property type="entry name" value="Nucleic acid-binding proteins"/>
    <property type="match status" value="1"/>
</dbReference>
<evidence type="ECO:0000313" key="9">
    <source>
        <dbReference type="EMBL" id="GEQ85175.1"/>
    </source>
</evidence>
<evidence type="ECO:0000313" key="10">
    <source>
        <dbReference type="Proteomes" id="UP000326994"/>
    </source>
</evidence>
<reference evidence="9 10" key="1">
    <citation type="submission" date="2019-08" db="EMBL/GenBank/DDBJ databases">
        <title>Ulvibacter marinistellae sp. nov., isolated from a starfish, Patiria pectinifera.</title>
        <authorList>
            <person name="Kawano K."/>
            <person name="Ushijima N."/>
            <person name="Kihara M."/>
            <person name="Itoh H."/>
        </authorList>
    </citation>
    <scope>NUCLEOTIDE SEQUENCE [LARGE SCALE GENOMIC DNA]</scope>
    <source>
        <strain evidence="9 10">KK4</strain>
    </source>
</reference>
<accession>A0A5J4FYQ3</accession>
<dbReference type="InterPro" id="IPR012340">
    <property type="entry name" value="NA-bd_OB-fold"/>
</dbReference>
<evidence type="ECO:0000259" key="8">
    <source>
        <dbReference type="PROSITE" id="PS50862"/>
    </source>
</evidence>
<keyword evidence="5 7" id="KW-0648">Protein biosynthesis</keyword>
<comment type="similarity">
    <text evidence="1 7">Belongs to the class-II aminoacyl-tRNA synthetase family.</text>
</comment>
<dbReference type="GO" id="GO:0006421">
    <property type="term" value="P:asparaginyl-tRNA aminoacylation"/>
    <property type="evidence" value="ECO:0007669"/>
    <property type="project" value="UniProtKB-UniRule"/>
</dbReference>
<dbReference type="GO" id="GO:0003676">
    <property type="term" value="F:nucleic acid binding"/>
    <property type="evidence" value="ECO:0007669"/>
    <property type="project" value="InterPro"/>
</dbReference>
<dbReference type="NCBIfam" id="TIGR00457">
    <property type="entry name" value="asnS"/>
    <property type="match status" value="1"/>
</dbReference>
<dbReference type="AlphaFoldDB" id="A0A5J4FYQ3"/>
<dbReference type="FunFam" id="3.30.930.10:FF:000016">
    <property type="entry name" value="Asparagine--tRNA ligase"/>
    <property type="match status" value="1"/>
</dbReference>
<evidence type="ECO:0000256" key="3">
    <source>
        <dbReference type="ARBA" id="ARBA00022741"/>
    </source>
</evidence>
<dbReference type="PROSITE" id="PS50862">
    <property type="entry name" value="AA_TRNA_LIGASE_II"/>
    <property type="match status" value="1"/>
</dbReference>
<dbReference type="RefSeq" id="WP_151893105.1">
    <property type="nucleotide sequence ID" value="NZ_BKCF01000001.1"/>
</dbReference>
<dbReference type="OrthoDB" id="9762036at2"/>
<gene>
    <name evidence="7 9" type="primary">asnS</name>
    <name evidence="9" type="ORF">ULMS_06830</name>
</gene>
<dbReference type="GO" id="GO:0005524">
    <property type="term" value="F:ATP binding"/>
    <property type="evidence" value="ECO:0007669"/>
    <property type="project" value="UniProtKB-UniRule"/>
</dbReference>
<dbReference type="Gene3D" id="2.40.50.140">
    <property type="entry name" value="Nucleic acid-binding proteins"/>
    <property type="match status" value="1"/>
</dbReference>
<evidence type="ECO:0000256" key="5">
    <source>
        <dbReference type="ARBA" id="ARBA00022917"/>
    </source>
</evidence>
<keyword evidence="10" id="KW-1185">Reference proteome</keyword>
<organism evidence="9 10">
    <name type="scientific">Patiriisocius marinistellae</name>
    <dbReference type="NCBI Taxonomy" id="2494560"/>
    <lineage>
        <taxon>Bacteria</taxon>
        <taxon>Pseudomonadati</taxon>
        <taxon>Bacteroidota</taxon>
        <taxon>Flavobacteriia</taxon>
        <taxon>Flavobacteriales</taxon>
        <taxon>Flavobacteriaceae</taxon>
        <taxon>Patiriisocius</taxon>
    </lineage>
</organism>
<dbReference type="Proteomes" id="UP000326994">
    <property type="component" value="Unassembled WGS sequence"/>
</dbReference>
<name>A0A5J4FYQ3_9FLAO</name>
<dbReference type="InterPro" id="IPR004365">
    <property type="entry name" value="NA-bd_OB_tRNA"/>
</dbReference>
<protein>
    <recommendedName>
        <fullName evidence="7">Asparagine--tRNA ligase</fullName>
        <ecNumber evidence="7">6.1.1.22</ecNumber>
    </recommendedName>
    <alternativeName>
        <fullName evidence="7">Asparaginyl-tRNA synthetase</fullName>
        <shortName evidence="7">AsnRS</shortName>
    </alternativeName>
</protein>
<dbReference type="Pfam" id="PF01336">
    <property type="entry name" value="tRNA_anti-codon"/>
    <property type="match status" value="1"/>
</dbReference>
<comment type="subunit">
    <text evidence="7">Homodimer.</text>
</comment>
<dbReference type="EC" id="6.1.1.22" evidence="7"/>
<dbReference type="GO" id="GO:0004816">
    <property type="term" value="F:asparagine-tRNA ligase activity"/>
    <property type="evidence" value="ECO:0007669"/>
    <property type="project" value="UniProtKB-UniRule"/>
</dbReference>
<dbReference type="PRINTS" id="PR01042">
    <property type="entry name" value="TRNASYNTHASP"/>
</dbReference>
<evidence type="ECO:0000256" key="2">
    <source>
        <dbReference type="ARBA" id="ARBA00022598"/>
    </source>
</evidence>
<dbReference type="InterPro" id="IPR006195">
    <property type="entry name" value="aa-tRNA-synth_II"/>
</dbReference>
<keyword evidence="7" id="KW-0963">Cytoplasm</keyword>
<dbReference type="Pfam" id="PF00152">
    <property type="entry name" value="tRNA-synt_2"/>
    <property type="match status" value="1"/>
</dbReference>
<dbReference type="InterPro" id="IPR002312">
    <property type="entry name" value="Asp/Asn-tRNA-synth_IIb"/>
</dbReference>
<keyword evidence="6 7" id="KW-0030">Aminoacyl-tRNA synthetase</keyword>
<dbReference type="Gene3D" id="3.30.930.10">
    <property type="entry name" value="Bira Bifunctional Protein, Domain 2"/>
    <property type="match status" value="1"/>
</dbReference>
<evidence type="ECO:0000256" key="6">
    <source>
        <dbReference type="ARBA" id="ARBA00023146"/>
    </source>
</evidence>
<dbReference type="CDD" id="cd00776">
    <property type="entry name" value="AsxRS_core"/>
    <property type="match status" value="1"/>
</dbReference>
<dbReference type="PANTHER" id="PTHR22594">
    <property type="entry name" value="ASPARTYL/LYSYL-TRNA SYNTHETASE"/>
    <property type="match status" value="1"/>
</dbReference>
<proteinExistence type="inferred from homology"/>
<dbReference type="SUPFAM" id="SSF55681">
    <property type="entry name" value="Class II aaRS and biotin synthetases"/>
    <property type="match status" value="1"/>
</dbReference>
<evidence type="ECO:0000256" key="4">
    <source>
        <dbReference type="ARBA" id="ARBA00022840"/>
    </source>
</evidence>
<keyword evidence="4 7" id="KW-0067">ATP-binding</keyword>
<comment type="caution">
    <text evidence="9">The sequence shown here is derived from an EMBL/GenBank/DDBJ whole genome shotgun (WGS) entry which is preliminary data.</text>
</comment>
<dbReference type="InterPro" id="IPR045864">
    <property type="entry name" value="aa-tRNA-synth_II/BPL/LPL"/>
</dbReference>
<comment type="catalytic activity">
    <reaction evidence="7">
        <text>tRNA(Asn) + L-asparagine + ATP = L-asparaginyl-tRNA(Asn) + AMP + diphosphate + H(+)</text>
        <dbReference type="Rhea" id="RHEA:11180"/>
        <dbReference type="Rhea" id="RHEA-COMP:9659"/>
        <dbReference type="Rhea" id="RHEA-COMP:9674"/>
        <dbReference type="ChEBI" id="CHEBI:15378"/>
        <dbReference type="ChEBI" id="CHEBI:30616"/>
        <dbReference type="ChEBI" id="CHEBI:33019"/>
        <dbReference type="ChEBI" id="CHEBI:58048"/>
        <dbReference type="ChEBI" id="CHEBI:78442"/>
        <dbReference type="ChEBI" id="CHEBI:78515"/>
        <dbReference type="ChEBI" id="CHEBI:456215"/>
        <dbReference type="EC" id="6.1.1.22"/>
    </reaction>
</comment>
<feature type="domain" description="Aminoacyl-transfer RNA synthetases class-II family profile" evidence="8">
    <location>
        <begin position="134"/>
        <end position="470"/>
    </location>
</feature>
<dbReference type="InterPro" id="IPR004522">
    <property type="entry name" value="Asn-tRNA-ligase"/>
</dbReference>
<dbReference type="CDD" id="cd04318">
    <property type="entry name" value="EcAsnRS_like_N"/>
    <property type="match status" value="1"/>
</dbReference>